<name>A0AAV7M5S7_PLEWA</name>
<dbReference type="Proteomes" id="UP001066276">
    <property type="component" value="Chromosome 10"/>
</dbReference>
<protein>
    <submittedName>
        <fullName evidence="2">Uncharacterized protein</fullName>
    </submittedName>
</protein>
<evidence type="ECO:0000313" key="2">
    <source>
        <dbReference type="EMBL" id="KAJ1096463.1"/>
    </source>
</evidence>
<gene>
    <name evidence="2" type="ORF">NDU88_001603</name>
</gene>
<sequence>MRTQTRHMCTLVGVSRGTASAQPRLYYETLVPPYVRTRRTWSQQKESPGGSLHPSHVLLHAEEKEKMQEN</sequence>
<proteinExistence type="predicted"/>
<dbReference type="AlphaFoldDB" id="A0AAV7M5S7"/>
<reference evidence="2" key="1">
    <citation type="journal article" date="2022" name="bioRxiv">
        <title>Sequencing and chromosome-scale assembly of the giantPleurodeles waltlgenome.</title>
        <authorList>
            <person name="Brown T."/>
            <person name="Elewa A."/>
            <person name="Iarovenko S."/>
            <person name="Subramanian E."/>
            <person name="Araus A.J."/>
            <person name="Petzold A."/>
            <person name="Susuki M."/>
            <person name="Suzuki K.-i.T."/>
            <person name="Hayashi T."/>
            <person name="Toyoda A."/>
            <person name="Oliveira C."/>
            <person name="Osipova E."/>
            <person name="Leigh N.D."/>
            <person name="Simon A."/>
            <person name="Yun M.H."/>
        </authorList>
    </citation>
    <scope>NUCLEOTIDE SEQUENCE</scope>
    <source>
        <strain evidence="2">20211129_DDA</strain>
        <tissue evidence="2">Liver</tissue>
    </source>
</reference>
<comment type="caution">
    <text evidence="2">The sequence shown here is derived from an EMBL/GenBank/DDBJ whole genome shotgun (WGS) entry which is preliminary data.</text>
</comment>
<keyword evidence="3" id="KW-1185">Reference proteome</keyword>
<organism evidence="2 3">
    <name type="scientific">Pleurodeles waltl</name>
    <name type="common">Iberian ribbed newt</name>
    <dbReference type="NCBI Taxonomy" id="8319"/>
    <lineage>
        <taxon>Eukaryota</taxon>
        <taxon>Metazoa</taxon>
        <taxon>Chordata</taxon>
        <taxon>Craniata</taxon>
        <taxon>Vertebrata</taxon>
        <taxon>Euteleostomi</taxon>
        <taxon>Amphibia</taxon>
        <taxon>Batrachia</taxon>
        <taxon>Caudata</taxon>
        <taxon>Salamandroidea</taxon>
        <taxon>Salamandridae</taxon>
        <taxon>Pleurodelinae</taxon>
        <taxon>Pleurodeles</taxon>
    </lineage>
</organism>
<feature type="compositionally biased region" description="Basic and acidic residues" evidence="1">
    <location>
        <begin position="59"/>
        <end position="70"/>
    </location>
</feature>
<accession>A0AAV7M5S7</accession>
<evidence type="ECO:0000313" key="3">
    <source>
        <dbReference type="Proteomes" id="UP001066276"/>
    </source>
</evidence>
<dbReference type="EMBL" id="JANPWB010000014">
    <property type="protein sequence ID" value="KAJ1096463.1"/>
    <property type="molecule type" value="Genomic_DNA"/>
</dbReference>
<feature type="region of interest" description="Disordered" evidence="1">
    <location>
        <begin position="40"/>
        <end position="70"/>
    </location>
</feature>
<evidence type="ECO:0000256" key="1">
    <source>
        <dbReference type="SAM" id="MobiDB-lite"/>
    </source>
</evidence>